<dbReference type="InterPro" id="IPR052179">
    <property type="entry name" value="DD-CPase-like"/>
</dbReference>
<evidence type="ECO:0000256" key="2">
    <source>
        <dbReference type="SAM" id="Phobius"/>
    </source>
</evidence>
<dbReference type="Gene3D" id="3.30.1380.10">
    <property type="match status" value="1"/>
</dbReference>
<protein>
    <recommendedName>
        <fullName evidence="3">D-alanyl-D-alanine carboxypeptidase-like core domain-containing protein</fullName>
    </recommendedName>
</protein>
<feature type="domain" description="D-alanyl-D-alanine carboxypeptidase-like core" evidence="3">
    <location>
        <begin position="290"/>
        <end position="364"/>
    </location>
</feature>
<feature type="compositionally biased region" description="Acidic residues" evidence="1">
    <location>
        <begin position="1"/>
        <end position="20"/>
    </location>
</feature>
<sequence>MPNGEDEIEGPGEEPEEVPEEGQAAPPDLGGYGRRAFDIARNRFRRGPGKQSADKGIGKGTSKAIGKEAGKMAGKAAGKAAGTATGTAAGAAVGSAVPVVGTIIGGAVGAIASKLTEKFGPTAIKWAFYILLAVFIVIVGVAIAFWGILGGGEYFGKSPFRSSTEPAITEALAFAGDPIKLREYIYKNTDTLIQEITTIQNDAGRLSQNPNSEEFKSTLSELKTVLLDLKASTDDAQQKKKLDEAVDLFQSLAYFSSVDTNEEEIAGKEEIAGGCPTPSGGLVEIGNGFKLKEEAANQLRAAQEIAKNKGLELEVRSAYRSYERQKELWDKAVNKYGSEKAARKWVAKPSHCTPHATGGAVDIRIKGRRGDPDGTLEKIMCEAGWVRYKAEWWHFEYKTKRWQNGHDVGACAI</sequence>
<evidence type="ECO:0000256" key="1">
    <source>
        <dbReference type="SAM" id="MobiDB-lite"/>
    </source>
</evidence>
<dbReference type="Pfam" id="PF02557">
    <property type="entry name" value="VanY"/>
    <property type="match status" value="1"/>
</dbReference>
<evidence type="ECO:0000259" key="3">
    <source>
        <dbReference type="Pfam" id="PF02557"/>
    </source>
</evidence>
<reference evidence="4" key="1">
    <citation type="journal article" date="2020" name="mSystems">
        <title>Genome- and Community-Level Interaction Insights into Carbon Utilization and Element Cycling Functions of Hydrothermarchaeota in Hydrothermal Sediment.</title>
        <authorList>
            <person name="Zhou Z."/>
            <person name="Liu Y."/>
            <person name="Xu W."/>
            <person name="Pan J."/>
            <person name="Luo Z.H."/>
            <person name="Li M."/>
        </authorList>
    </citation>
    <scope>NUCLEOTIDE SEQUENCE [LARGE SCALE GENOMIC DNA]</scope>
    <source>
        <strain evidence="4">SpSt-757</strain>
    </source>
</reference>
<feature type="region of interest" description="Disordered" evidence="1">
    <location>
        <begin position="43"/>
        <end position="62"/>
    </location>
</feature>
<keyword evidence="2" id="KW-0812">Transmembrane</keyword>
<keyword evidence="2" id="KW-0472">Membrane</keyword>
<dbReference type="AlphaFoldDB" id="A0A7V3N5U1"/>
<dbReference type="EMBL" id="DTGG01000120">
    <property type="protein sequence ID" value="HFZ09222.1"/>
    <property type="molecule type" value="Genomic_DNA"/>
</dbReference>
<gene>
    <name evidence="4" type="ORF">ENV41_03730</name>
</gene>
<proteinExistence type="predicted"/>
<keyword evidence="2" id="KW-1133">Transmembrane helix</keyword>
<dbReference type="GO" id="GO:0008233">
    <property type="term" value="F:peptidase activity"/>
    <property type="evidence" value="ECO:0007669"/>
    <property type="project" value="InterPro"/>
</dbReference>
<organism evidence="4">
    <name type="scientific">candidate division CPR3 bacterium</name>
    <dbReference type="NCBI Taxonomy" id="2268181"/>
    <lineage>
        <taxon>Bacteria</taxon>
        <taxon>Bacteria division CPR3</taxon>
    </lineage>
</organism>
<dbReference type="GO" id="GO:0006508">
    <property type="term" value="P:proteolysis"/>
    <property type="evidence" value="ECO:0007669"/>
    <property type="project" value="InterPro"/>
</dbReference>
<evidence type="ECO:0000313" key="4">
    <source>
        <dbReference type="EMBL" id="HFZ09222.1"/>
    </source>
</evidence>
<dbReference type="PANTHER" id="PTHR34385">
    <property type="entry name" value="D-ALANYL-D-ALANINE CARBOXYPEPTIDASE"/>
    <property type="match status" value="1"/>
</dbReference>
<dbReference type="InterPro" id="IPR003709">
    <property type="entry name" value="VanY-like_core_dom"/>
</dbReference>
<dbReference type="InterPro" id="IPR009045">
    <property type="entry name" value="Zn_M74/Hedgehog-like"/>
</dbReference>
<accession>A0A7V3N5U1</accession>
<feature type="transmembrane region" description="Helical" evidence="2">
    <location>
        <begin position="126"/>
        <end position="149"/>
    </location>
</feature>
<dbReference type="SUPFAM" id="SSF55166">
    <property type="entry name" value="Hedgehog/DD-peptidase"/>
    <property type="match status" value="1"/>
</dbReference>
<name>A0A7V3N5U1_UNCC3</name>
<comment type="caution">
    <text evidence="4">The sequence shown here is derived from an EMBL/GenBank/DDBJ whole genome shotgun (WGS) entry which is preliminary data.</text>
</comment>
<dbReference type="PANTHER" id="PTHR34385:SF1">
    <property type="entry name" value="PEPTIDOGLYCAN L-ALANYL-D-GLUTAMATE ENDOPEPTIDASE CWLK"/>
    <property type="match status" value="1"/>
</dbReference>
<feature type="region of interest" description="Disordered" evidence="1">
    <location>
        <begin position="1"/>
        <end position="34"/>
    </location>
</feature>